<evidence type="ECO:0000313" key="8">
    <source>
        <dbReference type="EMBL" id="PAX16924.1"/>
    </source>
</evidence>
<dbReference type="GO" id="GO:0034599">
    <property type="term" value="P:cellular response to oxidative stress"/>
    <property type="evidence" value="ECO:0007669"/>
    <property type="project" value="TreeGrafter"/>
</dbReference>
<dbReference type="EMBL" id="NSJD01000005">
    <property type="protein sequence ID" value="PAT40540.1"/>
    <property type="molecule type" value="Genomic_DNA"/>
</dbReference>
<evidence type="ECO:0000256" key="3">
    <source>
        <dbReference type="ARBA" id="ARBA00061679"/>
    </source>
</evidence>
<comment type="similarity">
    <text evidence="3 5">Belongs to the Fe(2+)-trafficking protein family.</text>
</comment>
<dbReference type="Proteomes" id="UP000218644">
    <property type="component" value="Unassembled WGS sequence"/>
</dbReference>
<dbReference type="Pfam" id="PF04362">
    <property type="entry name" value="Iron_traffic"/>
    <property type="match status" value="1"/>
</dbReference>
<protein>
    <recommendedName>
        <fullName evidence="4 5">Probable Fe(2+)-trafficking protein</fullName>
    </recommendedName>
</protein>
<dbReference type="AlphaFoldDB" id="A0A2A2AEJ2"/>
<dbReference type="EMBL" id="NSJF01000001">
    <property type="protein sequence ID" value="PAT36168.1"/>
    <property type="molecule type" value="Genomic_DNA"/>
</dbReference>
<proteinExistence type="inferred from homology"/>
<comment type="caution">
    <text evidence="6">The sequence shown here is derived from an EMBL/GenBank/DDBJ whole genome shotgun (WGS) entry which is preliminary data.</text>
</comment>
<dbReference type="EMBL" id="NTBI01000005">
    <property type="protein sequence ID" value="PAX16924.1"/>
    <property type="molecule type" value="Genomic_DNA"/>
</dbReference>
<dbReference type="Gene3D" id="1.10.3880.10">
    <property type="entry name" value="Fe(II) trafficking protein YggX"/>
    <property type="match status" value="1"/>
</dbReference>
<evidence type="ECO:0000313" key="10">
    <source>
        <dbReference type="Proteomes" id="UP000217999"/>
    </source>
</evidence>
<dbReference type="InterPro" id="IPR007457">
    <property type="entry name" value="Fe_traffick_prot_YggX"/>
</dbReference>
<dbReference type="FunFam" id="1.10.3880.10:FF:000001">
    <property type="entry name" value="Probable Fe(2+)-trafficking protein"/>
    <property type="match status" value="1"/>
</dbReference>
<sequence>MTRMVQCIKLGTQAPGLDFPPYPGELGQRIFNNVSKEAWDAWLRHQTMLVNENRLNLADARARQYLARQMEQHFFGTGADQAAGYVPPSSSAT</sequence>
<dbReference type="Proteomes" id="UP000217780">
    <property type="component" value="Unassembled WGS sequence"/>
</dbReference>
<comment type="function">
    <text evidence="2">Could be a mediator in iron transactions between iron acquisition and iron-requiring processes, such as synthesis and/or repair of Fe-S clusters in biosynthetic enzymes. Necessary to maintain high levels of aconitase under oxidative stress.</text>
</comment>
<gene>
    <name evidence="6" type="ORF">CK620_02875</name>
    <name evidence="7" type="ORF">CK623_05485</name>
    <name evidence="8" type="ORF">CLI92_06945</name>
</gene>
<evidence type="ECO:0000256" key="5">
    <source>
        <dbReference type="HAMAP-Rule" id="MF_00686"/>
    </source>
</evidence>
<dbReference type="GeneID" id="93872820"/>
<dbReference type="GO" id="GO:0005506">
    <property type="term" value="F:iron ion binding"/>
    <property type="evidence" value="ECO:0007669"/>
    <property type="project" value="UniProtKB-UniRule"/>
</dbReference>
<dbReference type="SUPFAM" id="SSF111148">
    <property type="entry name" value="YggX-like"/>
    <property type="match status" value="1"/>
</dbReference>
<dbReference type="PIRSF" id="PIRSF029827">
    <property type="entry name" value="Fe_traffic_YggX"/>
    <property type="match status" value="1"/>
</dbReference>
<reference evidence="9 10" key="1">
    <citation type="submission" date="2017-08" db="EMBL/GenBank/DDBJ databases">
        <title>WGS of Clinical strains of the CDC Group NO-1 linked to zoonotic infections in humans.</title>
        <authorList>
            <person name="Bernier A.-M."/>
            <person name="Bernard K."/>
        </authorList>
    </citation>
    <scope>NUCLEOTIDE SEQUENCE [LARGE SCALE GENOMIC DNA]</scope>
    <source>
        <strain evidence="6 10">NML03-0146</strain>
        <strain evidence="7 11">NML79-0751</strain>
        <strain evidence="8 9">NML91-0035</strain>
    </source>
</reference>
<dbReference type="Proteomes" id="UP000217999">
    <property type="component" value="Unassembled WGS sequence"/>
</dbReference>
<accession>A0A2A2APP9</accession>
<evidence type="ECO:0000256" key="1">
    <source>
        <dbReference type="ARBA" id="ARBA00023004"/>
    </source>
</evidence>
<organism evidence="6 10">
    <name type="scientific">Vandammella animalimorsus</name>
    <dbReference type="NCBI Taxonomy" id="2029117"/>
    <lineage>
        <taxon>Bacteria</taxon>
        <taxon>Pseudomonadati</taxon>
        <taxon>Pseudomonadota</taxon>
        <taxon>Betaproteobacteria</taxon>
        <taxon>Burkholderiales</taxon>
        <taxon>Comamonadaceae</taxon>
        <taxon>Vandammella</taxon>
    </lineage>
</organism>
<accession>A0A2A2AEJ2</accession>
<dbReference type="PANTHER" id="PTHR36965">
    <property type="entry name" value="FE(2+)-TRAFFICKING PROTEIN-RELATED"/>
    <property type="match status" value="1"/>
</dbReference>
<dbReference type="HAMAP" id="MF_00686">
    <property type="entry name" value="Fe_traffic_YggX"/>
    <property type="match status" value="1"/>
</dbReference>
<evidence type="ECO:0000313" key="7">
    <source>
        <dbReference type="EMBL" id="PAT40540.1"/>
    </source>
</evidence>
<dbReference type="InterPro" id="IPR036766">
    <property type="entry name" value="Fe_traffick_prot_YggX_sf"/>
</dbReference>
<evidence type="ECO:0000313" key="11">
    <source>
        <dbReference type="Proteomes" id="UP000218644"/>
    </source>
</evidence>
<dbReference type="GO" id="GO:0005829">
    <property type="term" value="C:cytosol"/>
    <property type="evidence" value="ECO:0007669"/>
    <property type="project" value="TreeGrafter"/>
</dbReference>
<evidence type="ECO:0000256" key="4">
    <source>
        <dbReference type="ARBA" id="ARBA00070403"/>
    </source>
</evidence>
<name>A0A2A2AEJ2_9BURK</name>
<dbReference type="PANTHER" id="PTHR36965:SF1">
    <property type="entry name" value="FE(2+)-TRAFFICKING PROTEIN-RELATED"/>
    <property type="match status" value="1"/>
</dbReference>
<accession>A0A2A2T637</accession>
<evidence type="ECO:0000313" key="6">
    <source>
        <dbReference type="EMBL" id="PAT36168.1"/>
    </source>
</evidence>
<dbReference type="RefSeq" id="WP_095542026.1">
    <property type="nucleotide sequence ID" value="NZ_CP154474.1"/>
</dbReference>
<evidence type="ECO:0000256" key="2">
    <source>
        <dbReference type="ARBA" id="ARBA00053793"/>
    </source>
</evidence>
<dbReference type="NCBIfam" id="NF003817">
    <property type="entry name" value="PRK05408.1"/>
    <property type="match status" value="1"/>
</dbReference>
<evidence type="ECO:0000313" key="9">
    <source>
        <dbReference type="Proteomes" id="UP000217780"/>
    </source>
</evidence>
<keyword evidence="1 5" id="KW-0408">Iron</keyword>